<keyword evidence="3" id="KW-0238">DNA-binding</keyword>
<comment type="similarity">
    <text evidence="1">Belongs to the BlaI transcriptional regulatory family.</text>
</comment>
<dbReference type="Pfam" id="PF03965">
    <property type="entry name" value="Penicillinase_R"/>
    <property type="match status" value="1"/>
</dbReference>
<dbReference type="PIRSF" id="PIRSF019455">
    <property type="entry name" value="CopR_AtkY"/>
    <property type="match status" value="1"/>
</dbReference>
<dbReference type="InterPro" id="IPR036388">
    <property type="entry name" value="WH-like_DNA-bd_sf"/>
</dbReference>
<dbReference type="SUPFAM" id="SSF46785">
    <property type="entry name" value="Winged helix' DNA-binding domain"/>
    <property type="match status" value="1"/>
</dbReference>
<proteinExistence type="inferred from homology"/>
<gene>
    <name evidence="5" type="ORF">H9841_06910</name>
</gene>
<comment type="caution">
    <text evidence="5">The sequence shown here is derived from an EMBL/GenBank/DDBJ whole genome shotgun (WGS) entry which is preliminary data.</text>
</comment>
<protein>
    <submittedName>
        <fullName evidence="5">BlaI/MecI/CopY family transcriptional regulator</fullName>
    </submittedName>
</protein>
<keyword evidence="2" id="KW-0805">Transcription regulation</keyword>
<reference evidence="5" key="2">
    <citation type="submission" date="2021-04" db="EMBL/GenBank/DDBJ databases">
        <authorList>
            <person name="Gilroy R."/>
        </authorList>
    </citation>
    <scope>NUCLEOTIDE SEQUENCE</scope>
    <source>
        <strain evidence="5">ChiBcec16_6824</strain>
    </source>
</reference>
<evidence type="ECO:0000256" key="4">
    <source>
        <dbReference type="ARBA" id="ARBA00023163"/>
    </source>
</evidence>
<keyword evidence="4" id="KW-0804">Transcription</keyword>
<dbReference type="Proteomes" id="UP000823868">
    <property type="component" value="Unassembled WGS sequence"/>
</dbReference>
<evidence type="ECO:0000256" key="3">
    <source>
        <dbReference type="ARBA" id="ARBA00023125"/>
    </source>
</evidence>
<dbReference type="EMBL" id="DXDX01000128">
    <property type="protein sequence ID" value="HIY21611.1"/>
    <property type="molecule type" value="Genomic_DNA"/>
</dbReference>
<dbReference type="AlphaFoldDB" id="A0A9D1YC32"/>
<accession>A0A9D1YC32</accession>
<evidence type="ECO:0000313" key="6">
    <source>
        <dbReference type="Proteomes" id="UP000823868"/>
    </source>
</evidence>
<dbReference type="InterPro" id="IPR036390">
    <property type="entry name" value="WH_DNA-bd_sf"/>
</dbReference>
<dbReference type="GO" id="GO:0003677">
    <property type="term" value="F:DNA binding"/>
    <property type="evidence" value="ECO:0007669"/>
    <property type="project" value="UniProtKB-KW"/>
</dbReference>
<evidence type="ECO:0000256" key="1">
    <source>
        <dbReference type="ARBA" id="ARBA00011046"/>
    </source>
</evidence>
<reference evidence="5" key="1">
    <citation type="journal article" date="2021" name="PeerJ">
        <title>Extensive microbial diversity within the chicken gut microbiome revealed by metagenomics and culture.</title>
        <authorList>
            <person name="Gilroy R."/>
            <person name="Ravi A."/>
            <person name="Getino M."/>
            <person name="Pursley I."/>
            <person name="Horton D.L."/>
            <person name="Alikhan N.F."/>
            <person name="Baker D."/>
            <person name="Gharbi K."/>
            <person name="Hall N."/>
            <person name="Watson M."/>
            <person name="Adriaenssens E.M."/>
            <person name="Foster-Nyarko E."/>
            <person name="Jarju S."/>
            <person name="Secka A."/>
            <person name="Antonio M."/>
            <person name="Oren A."/>
            <person name="Chaudhuri R.R."/>
            <person name="La Ragione R."/>
            <person name="Hildebrand F."/>
            <person name="Pallen M.J."/>
        </authorList>
    </citation>
    <scope>NUCLEOTIDE SEQUENCE</scope>
    <source>
        <strain evidence="5">ChiBcec16_6824</strain>
    </source>
</reference>
<dbReference type="Gene3D" id="1.10.4040.10">
    <property type="entry name" value="Penicillinase repressor domain"/>
    <property type="match status" value="1"/>
</dbReference>
<sequence>MKLDQLSDREWEVLTALWERPEGETLGPLTKALEPGTGWSRNTVHTYLTRMEAKGLVDIDKSTTPHRYRAAVSRADCTAQQRRSLLQRAYEGSAGKLVAAFLKEEPITAAEREELRRLLDEMDV</sequence>
<organism evidence="5 6">
    <name type="scientific">Candidatus Flavonifractor merdigallinarum</name>
    <dbReference type="NCBI Taxonomy" id="2838589"/>
    <lineage>
        <taxon>Bacteria</taxon>
        <taxon>Bacillati</taxon>
        <taxon>Bacillota</taxon>
        <taxon>Clostridia</taxon>
        <taxon>Eubacteriales</taxon>
        <taxon>Oscillospiraceae</taxon>
        <taxon>Flavonifractor</taxon>
    </lineage>
</organism>
<evidence type="ECO:0000256" key="2">
    <source>
        <dbReference type="ARBA" id="ARBA00023015"/>
    </source>
</evidence>
<evidence type="ECO:0000313" key="5">
    <source>
        <dbReference type="EMBL" id="HIY21611.1"/>
    </source>
</evidence>
<dbReference type="Gene3D" id="1.10.10.10">
    <property type="entry name" value="Winged helix-like DNA-binding domain superfamily/Winged helix DNA-binding domain"/>
    <property type="match status" value="1"/>
</dbReference>
<dbReference type="InterPro" id="IPR005650">
    <property type="entry name" value="BlaI_family"/>
</dbReference>
<name>A0A9D1YC32_9FIRM</name>
<dbReference type="GO" id="GO:0045892">
    <property type="term" value="P:negative regulation of DNA-templated transcription"/>
    <property type="evidence" value="ECO:0007669"/>
    <property type="project" value="InterPro"/>
</dbReference>